<feature type="transmembrane region" description="Helical" evidence="1">
    <location>
        <begin position="21"/>
        <end position="39"/>
    </location>
</feature>
<reference evidence="2 3" key="1">
    <citation type="journal article" date="2008" name="Proc. Natl. Acad. Sci. U.S.A.">
        <title>Niche adaptation and genome expansion in the chlorophyll d-producing cyanobacterium Acaryochloris marina.</title>
        <authorList>
            <person name="Swingley W.D."/>
            <person name="Chen M."/>
            <person name="Cheung P.C."/>
            <person name="Conrad A.L."/>
            <person name="Dejesa L.C."/>
            <person name="Hao J."/>
            <person name="Honchak B.M."/>
            <person name="Karbach L.E."/>
            <person name="Kurdoglu A."/>
            <person name="Lahiri S."/>
            <person name="Mastrian S.D."/>
            <person name="Miyashita H."/>
            <person name="Page L."/>
            <person name="Ramakrishna P."/>
            <person name="Satoh S."/>
            <person name="Sattley W.M."/>
            <person name="Shimada Y."/>
            <person name="Taylor H.L."/>
            <person name="Tomo T."/>
            <person name="Tsuchiya T."/>
            <person name="Wang Z.T."/>
            <person name="Raymond J."/>
            <person name="Mimuro M."/>
            <person name="Blankenship R.E."/>
            <person name="Touchman J.W."/>
        </authorList>
    </citation>
    <scope>NUCLEOTIDE SEQUENCE [LARGE SCALE GENOMIC DNA]</scope>
    <source>
        <strain evidence="3">MBIC 11017</strain>
    </source>
</reference>
<dbReference type="KEGG" id="amr:AM1_2966"/>
<dbReference type="InterPro" id="IPR036259">
    <property type="entry name" value="MFS_trans_sf"/>
</dbReference>
<dbReference type="RefSeq" id="WP_012163396.1">
    <property type="nucleotide sequence ID" value="NC_009925.1"/>
</dbReference>
<feature type="transmembrane region" description="Helical" evidence="1">
    <location>
        <begin position="45"/>
        <end position="63"/>
    </location>
</feature>
<dbReference type="EMBL" id="CP000828">
    <property type="protein sequence ID" value="ABW27962.1"/>
    <property type="molecule type" value="Genomic_DNA"/>
</dbReference>
<keyword evidence="3" id="KW-1185">Reference proteome</keyword>
<proteinExistence type="predicted"/>
<accession>B0CBH7</accession>
<sequence length="235" mass="26405">MTVTAPQSNRPKAAKQLRRSAILTCLSLVALAVFVASRLFSLFPITAAIVPFTLLVVGSLSYINARVLKCHRFYWYGAANLLFTGFKYFILGLLVWSWGQEPFNDYAVWGHAIWFFLGFEGLNGCVLWWYITQPTPFKMNRLMSLLTTVLGGCALIAVTVSGLINEPRHVELRYSGYDKSLAQQVEVFHIDYGGSFSSRGGIHCKELVVQPFGIFTHKTPLKLSSIRYRKHCAAL</sequence>
<feature type="transmembrane region" description="Helical" evidence="1">
    <location>
        <begin position="75"/>
        <end position="96"/>
    </location>
</feature>
<dbReference type="Proteomes" id="UP000000268">
    <property type="component" value="Chromosome"/>
</dbReference>
<protein>
    <submittedName>
        <fullName evidence="2">Uncharacterized protein</fullName>
    </submittedName>
</protein>
<keyword evidence="1" id="KW-0812">Transmembrane</keyword>
<name>B0CBH7_ACAM1</name>
<dbReference type="SUPFAM" id="SSF103473">
    <property type="entry name" value="MFS general substrate transporter"/>
    <property type="match status" value="1"/>
</dbReference>
<dbReference type="HOGENOM" id="CLU_1178181_0_0_3"/>
<feature type="transmembrane region" description="Helical" evidence="1">
    <location>
        <begin position="142"/>
        <end position="164"/>
    </location>
</feature>
<evidence type="ECO:0000313" key="2">
    <source>
        <dbReference type="EMBL" id="ABW27962.1"/>
    </source>
</evidence>
<keyword evidence="1" id="KW-0472">Membrane</keyword>
<gene>
    <name evidence="2" type="ordered locus">AM1_2966</name>
</gene>
<dbReference type="AlphaFoldDB" id="B0CBH7"/>
<evidence type="ECO:0000256" key="1">
    <source>
        <dbReference type="SAM" id="Phobius"/>
    </source>
</evidence>
<evidence type="ECO:0000313" key="3">
    <source>
        <dbReference type="Proteomes" id="UP000000268"/>
    </source>
</evidence>
<feature type="transmembrane region" description="Helical" evidence="1">
    <location>
        <begin position="108"/>
        <end position="130"/>
    </location>
</feature>
<keyword evidence="1" id="KW-1133">Transmembrane helix</keyword>
<organism evidence="2 3">
    <name type="scientific">Acaryochloris marina (strain MBIC 11017)</name>
    <dbReference type="NCBI Taxonomy" id="329726"/>
    <lineage>
        <taxon>Bacteria</taxon>
        <taxon>Bacillati</taxon>
        <taxon>Cyanobacteriota</taxon>
        <taxon>Cyanophyceae</taxon>
        <taxon>Acaryochloridales</taxon>
        <taxon>Acaryochloridaceae</taxon>
        <taxon>Acaryochloris</taxon>
    </lineage>
</organism>